<accession>A0A2H4P7I0</accession>
<evidence type="ECO:0000313" key="2">
    <source>
        <dbReference type="Proteomes" id="UP000240688"/>
    </source>
</evidence>
<sequence>MVFVFGSNTGGIHGGGAALAAYKKHGARWGMGYGHYGQSFAIPTKGHHIVKTRVPAADGLTEGPVIGDTLPLEEIKQFVIGFLAYAKSHPSLQFQVTRIGCGLAGLKDEDIAPMFKDAPANCLFDSKWMDWLGEDATYWGTF</sequence>
<dbReference type="Proteomes" id="UP000240688">
    <property type="component" value="Segment"/>
</dbReference>
<dbReference type="EMBL" id="MG018928">
    <property type="protein sequence ID" value="ATW58144.1"/>
    <property type="molecule type" value="Genomic_DNA"/>
</dbReference>
<reference evidence="2" key="1">
    <citation type="submission" date="2017-09" db="EMBL/GenBank/DDBJ databases">
        <authorList>
            <person name="Djurhuus A.M."/>
            <person name="Carstens A.B."/>
            <person name="Hansen L.H."/>
        </authorList>
    </citation>
    <scope>NUCLEOTIDE SEQUENCE [LARGE SCALE GENOMIC DNA]</scope>
</reference>
<gene>
    <name evidence="1" type="ORF">CNR35_00048</name>
</gene>
<keyword evidence="2" id="KW-1185">Reference proteome</keyword>
<evidence type="ECO:0000313" key="1">
    <source>
        <dbReference type="EMBL" id="ATW58144.1"/>
    </source>
</evidence>
<dbReference type="InterPro" id="IPR043472">
    <property type="entry name" value="Macro_dom-like"/>
</dbReference>
<protein>
    <submittedName>
        <fullName evidence="1">Uncharacterized protein</fullName>
    </submittedName>
</protein>
<proteinExistence type="predicted"/>
<dbReference type="SUPFAM" id="SSF52949">
    <property type="entry name" value="Macro domain-like"/>
    <property type="match status" value="1"/>
</dbReference>
<organism evidence="1 2">
    <name type="scientific">Pseudomonas phage inbricus</name>
    <dbReference type="NCBI Taxonomy" id="2048976"/>
    <lineage>
        <taxon>Viruses</taxon>
        <taxon>Duplodnaviria</taxon>
        <taxon>Heunggongvirae</taxon>
        <taxon>Uroviricota</taxon>
        <taxon>Caudoviricetes</taxon>
        <taxon>Schitoviridae</taxon>
        <taxon>Rothmandenesvirinae</taxon>
        <taxon>Inbricusvirus</taxon>
        <taxon>Inbricusvirus inbricus</taxon>
    </lineage>
</organism>
<name>A0A2H4P7I0_9CAUD</name>
<dbReference type="Gene3D" id="3.40.220.10">
    <property type="entry name" value="Leucine Aminopeptidase, subunit E, domain 1"/>
    <property type="match status" value="1"/>
</dbReference>